<dbReference type="InParanoid" id="A0A1X7VDF1"/>
<accession>A0A1X7VDF1</accession>
<organism evidence="1">
    <name type="scientific">Amphimedon queenslandica</name>
    <name type="common">Sponge</name>
    <dbReference type="NCBI Taxonomy" id="400682"/>
    <lineage>
        <taxon>Eukaryota</taxon>
        <taxon>Metazoa</taxon>
        <taxon>Porifera</taxon>
        <taxon>Demospongiae</taxon>
        <taxon>Heteroscleromorpha</taxon>
        <taxon>Haplosclerida</taxon>
        <taxon>Niphatidae</taxon>
        <taxon>Amphimedon</taxon>
    </lineage>
</organism>
<dbReference type="AlphaFoldDB" id="A0A1X7VDF1"/>
<dbReference type="EnsemblMetazoa" id="Aqu2.1.37547_001">
    <property type="protein sequence ID" value="Aqu2.1.37547_001"/>
    <property type="gene ID" value="Aqu2.1.37547"/>
</dbReference>
<name>A0A1X7VDF1_AMPQE</name>
<protein>
    <submittedName>
        <fullName evidence="1">Uncharacterized protein</fullName>
    </submittedName>
</protein>
<reference evidence="1" key="1">
    <citation type="submission" date="2017-05" db="UniProtKB">
        <authorList>
            <consortium name="EnsemblMetazoa"/>
        </authorList>
    </citation>
    <scope>IDENTIFICATION</scope>
</reference>
<evidence type="ECO:0000313" key="1">
    <source>
        <dbReference type="EnsemblMetazoa" id="Aqu2.1.37547_001"/>
    </source>
</evidence>
<proteinExistence type="predicted"/>
<sequence length="18" mass="2053">MQKGLPPKNFATLFLHLP</sequence>